<keyword evidence="7" id="KW-1185">Reference proteome</keyword>
<feature type="transmembrane region" description="Helical" evidence="5">
    <location>
        <begin position="299"/>
        <end position="317"/>
    </location>
</feature>
<keyword evidence="3 5" id="KW-1133">Transmembrane helix</keyword>
<evidence type="ECO:0000313" key="7">
    <source>
        <dbReference type="Proteomes" id="UP000199534"/>
    </source>
</evidence>
<evidence type="ECO:0000313" key="6">
    <source>
        <dbReference type="EMBL" id="SFR31935.1"/>
    </source>
</evidence>
<evidence type="ECO:0000256" key="2">
    <source>
        <dbReference type="ARBA" id="ARBA00022692"/>
    </source>
</evidence>
<dbReference type="Pfam" id="PF07690">
    <property type="entry name" value="MFS_1"/>
    <property type="match status" value="1"/>
</dbReference>
<dbReference type="OrthoDB" id="9809599at2"/>
<accession>A0A1I6FPR4</accession>
<evidence type="ECO:0000256" key="5">
    <source>
        <dbReference type="SAM" id="Phobius"/>
    </source>
</evidence>
<dbReference type="SUPFAM" id="SSF103473">
    <property type="entry name" value="MFS general substrate transporter"/>
    <property type="match status" value="1"/>
</dbReference>
<dbReference type="CDD" id="cd17393">
    <property type="entry name" value="MFS_MosC_like"/>
    <property type="match status" value="1"/>
</dbReference>
<keyword evidence="2 5" id="KW-0812">Transmembrane</keyword>
<gene>
    <name evidence="6" type="ORF">SAMN04490243_0392</name>
</gene>
<dbReference type="GO" id="GO:0022857">
    <property type="term" value="F:transmembrane transporter activity"/>
    <property type="evidence" value="ECO:0007669"/>
    <property type="project" value="InterPro"/>
</dbReference>
<feature type="transmembrane region" description="Helical" evidence="5">
    <location>
        <begin position="272"/>
        <end position="293"/>
    </location>
</feature>
<dbReference type="Gene3D" id="1.20.1250.20">
    <property type="entry name" value="MFS general substrate transporter like domains"/>
    <property type="match status" value="2"/>
</dbReference>
<dbReference type="Proteomes" id="UP000199534">
    <property type="component" value="Unassembled WGS sequence"/>
</dbReference>
<feature type="transmembrane region" description="Helical" evidence="5">
    <location>
        <begin position="12"/>
        <end position="34"/>
    </location>
</feature>
<feature type="transmembrane region" description="Helical" evidence="5">
    <location>
        <begin position="78"/>
        <end position="96"/>
    </location>
</feature>
<keyword evidence="4 5" id="KW-0472">Membrane</keyword>
<reference evidence="6 7" key="1">
    <citation type="submission" date="2016-10" db="EMBL/GenBank/DDBJ databases">
        <authorList>
            <person name="de Groot N.N."/>
        </authorList>
    </citation>
    <scope>NUCLEOTIDE SEQUENCE [LARGE SCALE GENOMIC DNA]</scope>
    <source>
        <strain evidence="6 7">DSM 21019</strain>
    </source>
</reference>
<feature type="transmembrane region" description="Helical" evidence="5">
    <location>
        <begin position="135"/>
        <end position="157"/>
    </location>
</feature>
<dbReference type="RefSeq" id="WP_092980241.1">
    <property type="nucleotide sequence ID" value="NZ_FOYQ01000001.1"/>
</dbReference>
<feature type="transmembrane region" description="Helical" evidence="5">
    <location>
        <begin position="356"/>
        <end position="377"/>
    </location>
</feature>
<comment type="subcellular location">
    <subcellularLocation>
        <location evidence="1">Membrane</location>
        <topology evidence="1">Multi-pass membrane protein</topology>
    </subcellularLocation>
</comment>
<feature type="transmembrane region" description="Helical" evidence="5">
    <location>
        <begin position="239"/>
        <end position="260"/>
    </location>
</feature>
<protein>
    <submittedName>
        <fullName evidence="6">Fucose permease</fullName>
    </submittedName>
</protein>
<dbReference type="InterPro" id="IPR011701">
    <property type="entry name" value="MFS"/>
</dbReference>
<dbReference type="STRING" id="400055.SAMN04490243_0392"/>
<feature type="transmembrane region" description="Helical" evidence="5">
    <location>
        <begin position="163"/>
        <end position="181"/>
    </location>
</feature>
<dbReference type="InterPro" id="IPR051788">
    <property type="entry name" value="MFS_Transporter"/>
</dbReference>
<dbReference type="InterPro" id="IPR036259">
    <property type="entry name" value="MFS_trans_sf"/>
</dbReference>
<proteinExistence type="predicted"/>
<feature type="transmembrane region" description="Helical" evidence="5">
    <location>
        <begin position="329"/>
        <end position="350"/>
    </location>
</feature>
<feature type="transmembrane region" description="Helical" evidence="5">
    <location>
        <begin position="202"/>
        <end position="219"/>
    </location>
</feature>
<dbReference type="EMBL" id="FOYQ01000001">
    <property type="protein sequence ID" value="SFR31935.1"/>
    <property type="molecule type" value="Genomic_DNA"/>
</dbReference>
<organism evidence="6 7">
    <name type="scientific">Robiginitalea myxolifaciens</name>
    <dbReference type="NCBI Taxonomy" id="400055"/>
    <lineage>
        <taxon>Bacteria</taxon>
        <taxon>Pseudomonadati</taxon>
        <taxon>Bacteroidota</taxon>
        <taxon>Flavobacteriia</taxon>
        <taxon>Flavobacteriales</taxon>
        <taxon>Flavobacteriaceae</taxon>
        <taxon>Robiginitalea</taxon>
    </lineage>
</organism>
<dbReference type="PANTHER" id="PTHR23514">
    <property type="entry name" value="BYPASS OF STOP CODON PROTEIN 6"/>
    <property type="match status" value="1"/>
</dbReference>
<sequence length="383" mass="41082">MKSLALILSRRRYFAPAWVFTSLNLWFGTWAIYIPSVKANLEIDKASLGLAIFFLALGVFTVFPIAARIINRVGVGKATWYGVLACSITALLPLLAPNYIGLMIGLYLFGLSNGFLDISMNTLVTEIEKSDKQNFMSAAHGFFSLGGVLAGLGSFLIPVLGAPPLHMAVVVVLVFLINLFLRKEYVHIIAAPVEKEPFSFDLFKPLLLLGIISFVVMGGEGAIVDWSGLYLQEVLDAEQWLWGAGFLMFSIFMTLGRFLGDGISARLGSIKIVALGSLIAIIGYIAVLTGMVWAAVVGFGLIGLGFSVIIPELFRIGGNVKGVESAQGVAFIAGTGYSGFLAAPPVLGYLAESFGLTFSFGVLLSLATLVLVATFLLGRRMKE</sequence>
<evidence type="ECO:0000256" key="3">
    <source>
        <dbReference type="ARBA" id="ARBA00022989"/>
    </source>
</evidence>
<evidence type="ECO:0000256" key="1">
    <source>
        <dbReference type="ARBA" id="ARBA00004141"/>
    </source>
</evidence>
<feature type="transmembrane region" description="Helical" evidence="5">
    <location>
        <begin position="46"/>
        <end position="66"/>
    </location>
</feature>
<dbReference type="AlphaFoldDB" id="A0A1I6FPR4"/>
<name>A0A1I6FPR4_9FLAO</name>
<feature type="transmembrane region" description="Helical" evidence="5">
    <location>
        <begin position="102"/>
        <end position="123"/>
    </location>
</feature>
<dbReference type="PANTHER" id="PTHR23514:SF13">
    <property type="entry name" value="INNER MEMBRANE PROTEIN YBJJ"/>
    <property type="match status" value="1"/>
</dbReference>
<dbReference type="GO" id="GO:0016020">
    <property type="term" value="C:membrane"/>
    <property type="evidence" value="ECO:0007669"/>
    <property type="project" value="UniProtKB-SubCell"/>
</dbReference>
<evidence type="ECO:0000256" key="4">
    <source>
        <dbReference type="ARBA" id="ARBA00023136"/>
    </source>
</evidence>